<name>A0ABR5YBF7_9SPHN</name>
<accession>A0ABR5YBF7</accession>
<sequence>MNRRYPIPYRPLPNLHQNKERAGAPDPQPCPVHPALALGGFAIGTTEFATMNLVPFFAPGLGICELTAGYVISAYALGVVVDDNRRIRNRT</sequence>
<keyword evidence="2" id="KW-0812">Transmembrane</keyword>
<proteinExistence type="predicted"/>
<protein>
    <submittedName>
        <fullName evidence="3">Uncharacterized protein</fullName>
    </submittedName>
</protein>
<gene>
    <name evidence="3" type="ORF">AVT10_06620</name>
</gene>
<reference evidence="4" key="1">
    <citation type="submission" date="2016-01" db="EMBL/GenBank/DDBJ databases">
        <title>Draft genome of Chromobacterium sp. F49.</title>
        <authorList>
            <person name="Hong K.W."/>
        </authorList>
    </citation>
    <scope>NUCLEOTIDE SEQUENCE [LARGE SCALE GENOMIC DNA]</scope>
    <source>
        <strain evidence="4">CN3</strain>
    </source>
</reference>
<keyword evidence="2" id="KW-1133">Transmembrane helix</keyword>
<feature type="region of interest" description="Disordered" evidence="1">
    <location>
        <begin position="1"/>
        <end position="29"/>
    </location>
</feature>
<dbReference type="EMBL" id="LQQO01000045">
    <property type="protein sequence ID" value="KZE11017.1"/>
    <property type="molecule type" value="Genomic_DNA"/>
</dbReference>
<evidence type="ECO:0000313" key="3">
    <source>
        <dbReference type="EMBL" id="KZE11017.1"/>
    </source>
</evidence>
<evidence type="ECO:0000256" key="1">
    <source>
        <dbReference type="SAM" id="MobiDB-lite"/>
    </source>
</evidence>
<comment type="caution">
    <text evidence="3">The sequence shown here is derived from an EMBL/GenBank/DDBJ whole genome shotgun (WGS) entry which is preliminary data.</text>
</comment>
<keyword evidence="2" id="KW-0472">Membrane</keyword>
<feature type="transmembrane region" description="Helical" evidence="2">
    <location>
        <begin position="56"/>
        <end position="81"/>
    </location>
</feature>
<evidence type="ECO:0000256" key="2">
    <source>
        <dbReference type="SAM" id="Phobius"/>
    </source>
</evidence>
<organism evidence="3 4">
    <name type="scientific">Sphingomonas hankookensis</name>
    <dbReference type="NCBI Taxonomy" id="563996"/>
    <lineage>
        <taxon>Bacteria</taxon>
        <taxon>Pseudomonadati</taxon>
        <taxon>Pseudomonadota</taxon>
        <taxon>Alphaproteobacteria</taxon>
        <taxon>Sphingomonadales</taxon>
        <taxon>Sphingomonadaceae</taxon>
        <taxon>Sphingomonas</taxon>
    </lineage>
</organism>
<evidence type="ECO:0000313" key="4">
    <source>
        <dbReference type="Proteomes" id="UP000076609"/>
    </source>
</evidence>
<keyword evidence="4" id="KW-1185">Reference proteome</keyword>
<dbReference type="Proteomes" id="UP000076609">
    <property type="component" value="Unassembled WGS sequence"/>
</dbReference>